<dbReference type="Proteomes" id="UP000036270">
    <property type="component" value="Unassembled WGS sequence"/>
</dbReference>
<name>A0A0J5P652_9PAST</name>
<comment type="caution">
    <text evidence="1">The sequence shown here is derived from an EMBL/GenBank/DDBJ whole genome shotgun (WGS) entry which is preliminary data.</text>
</comment>
<protein>
    <submittedName>
        <fullName evidence="1">Uncharacterized protein</fullName>
    </submittedName>
</protein>
<dbReference type="InterPro" id="IPR029044">
    <property type="entry name" value="Nucleotide-diphossugar_trans"/>
</dbReference>
<dbReference type="EMBL" id="JWIZ01000023">
    <property type="protein sequence ID" value="KMK51736.1"/>
    <property type="molecule type" value="Genomic_DNA"/>
</dbReference>
<sequence length="186" mass="22296">MPYVRPFESKNIGNNQYEIMTGYRHLHDMLSRDWLPSCCFGFFNTEFLRRHGLQFREDIKIGEDAVFMTEVLTCEPEKTVIEVGRVFYHYRLRPHSLTTTKNDIAKLVNLFEVSQLFISFYEKQRAVQANEQMLIDLQRIAAINYGSAYRYQYLSYTPENKAKVRHYFTPEIIRFMQRFLSYEVIL</sequence>
<gene>
    <name evidence="1" type="ORF">RO21_04160</name>
</gene>
<evidence type="ECO:0000313" key="2">
    <source>
        <dbReference type="Proteomes" id="UP000036270"/>
    </source>
</evidence>
<accession>A0A0J5P652</accession>
<dbReference type="SUPFAM" id="SSF53448">
    <property type="entry name" value="Nucleotide-diphospho-sugar transferases"/>
    <property type="match status" value="1"/>
</dbReference>
<dbReference type="PATRIC" id="fig|67855.3.peg.689"/>
<proteinExistence type="predicted"/>
<reference evidence="1 2" key="1">
    <citation type="submission" date="2014-12" db="EMBL/GenBank/DDBJ databases">
        <title>Reclassification of Actinobacillus muris as Muribacter muris.</title>
        <authorList>
            <person name="Christensen H."/>
            <person name="Nicklas W."/>
            <person name="Bisgaard M."/>
        </authorList>
    </citation>
    <scope>NUCLEOTIDE SEQUENCE [LARGE SCALE GENOMIC DNA]</scope>
    <source>
        <strain evidence="1 2">Ackerman80-443D</strain>
    </source>
</reference>
<keyword evidence="2" id="KW-1185">Reference proteome</keyword>
<organism evidence="1 2">
    <name type="scientific">Muribacter muris</name>
    <dbReference type="NCBI Taxonomy" id="67855"/>
    <lineage>
        <taxon>Bacteria</taxon>
        <taxon>Pseudomonadati</taxon>
        <taxon>Pseudomonadota</taxon>
        <taxon>Gammaproteobacteria</taxon>
        <taxon>Pasteurellales</taxon>
        <taxon>Pasteurellaceae</taxon>
        <taxon>Muribacter</taxon>
    </lineage>
</organism>
<dbReference type="RefSeq" id="WP_047976536.1">
    <property type="nucleotide sequence ID" value="NZ_JWIZ01000023.1"/>
</dbReference>
<evidence type="ECO:0000313" key="1">
    <source>
        <dbReference type="EMBL" id="KMK51736.1"/>
    </source>
</evidence>
<dbReference type="AlphaFoldDB" id="A0A0J5P652"/>